<dbReference type="Pfam" id="PF13641">
    <property type="entry name" value="Glyco_tranf_2_3"/>
    <property type="match status" value="1"/>
</dbReference>
<keyword evidence="2" id="KW-0328">Glycosyltransferase</keyword>
<organism evidence="5 6">
    <name type="scientific">Methylococcus geothermalis</name>
    <dbReference type="NCBI Taxonomy" id="2681310"/>
    <lineage>
        <taxon>Bacteria</taxon>
        <taxon>Pseudomonadati</taxon>
        <taxon>Pseudomonadota</taxon>
        <taxon>Gammaproteobacteria</taxon>
        <taxon>Methylococcales</taxon>
        <taxon>Methylococcaceae</taxon>
        <taxon>Methylococcus</taxon>
    </lineage>
</organism>
<comment type="similarity">
    <text evidence="1">Belongs to the glycosyltransferase 2 family.</text>
</comment>
<evidence type="ECO:0000256" key="2">
    <source>
        <dbReference type="ARBA" id="ARBA00022676"/>
    </source>
</evidence>
<reference evidence="6" key="1">
    <citation type="submission" date="2019-12" db="EMBL/GenBank/DDBJ databases">
        <authorList>
            <person name="Awala S.I."/>
            <person name="Rhee S.K."/>
        </authorList>
    </citation>
    <scope>NUCLEOTIDE SEQUENCE [LARGE SCALE GENOMIC DNA]</scope>
    <source>
        <strain evidence="6">IM1</strain>
    </source>
</reference>
<dbReference type="AlphaFoldDB" id="A0A858Q9D5"/>
<keyword evidence="4" id="KW-0812">Transmembrane</keyword>
<keyword evidence="4" id="KW-1133">Transmembrane helix</keyword>
<dbReference type="Proteomes" id="UP000503004">
    <property type="component" value="Chromosome"/>
</dbReference>
<evidence type="ECO:0000313" key="5">
    <source>
        <dbReference type="EMBL" id="QJD30391.1"/>
    </source>
</evidence>
<accession>A0A858Q9D5</accession>
<keyword evidence="4" id="KW-0472">Membrane</keyword>
<name>A0A858Q9D5_9GAMM</name>
<evidence type="ECO:0000256" key="3">
    <source>
        <dbReference type="ARBA" id="ARBA00022679"/>
    </source>
</evidence>
<feature type="transmembrane region" description="Helical" evidence="4">
    <location>
        <begin position="302"/>
        <end position="322"/>
    </location>
</feature>
<dbReference type="KEGG" id="metu:GNH96_10680"/>
<sequence length="396" mass="42850">MLTDTLIMIPGALLSAAVLPGTFELAMLTLGGALPPRKTVAGSDTVSIRFCIVIPAHDEAEGIQACLRGIRGADAGPHTVTVVVVADNCSDDTAARAEAAGARVLVRNDPGRRGKGHALDHAFSILLREDHDVFVVVDADTRVEANFLTELAAPFQAGADAAQTRYCVSNPEQSTRARLMHVAWLAFNVLRPRGRDYWGWSAGILGSGFGLHRRTLESVPFDAGSIAEDLEYHIRLVQAGKRVRFCDGTTVWSPVPATGAVASSQRARWEGGRFRMMREQIPPLIRQVAGGRWPLLEPLLDLLLLPLAFHVVLLALLLVWPWAPGRMLAAFGLAVVGLHVTAALAVGRAGWRDWAALATAPFYILWKLTLGKRLLSSASREAAWVRTERTQSDESA</sequence>
<dbReference type="PANTHER" id="PTHR43630:SF1">
    <property type="entry name" value="POLY-BETA-1,6-N-ACETYL-D-GLUCOSAMINE SYNTHASE"/>
    <property type="match status" value="1"/>
</dbReference>
<dbReference type="SUPFAM" id="SSF53448">
    <property type="entry name" value="Nucleotide-diphospho-sugar transferases"/>
    <property type="match status" value="1"/>
</dbReference>
<feature type="transmembrane region" description="Helical" evidence="4">
    <location>
        <begin position="328"/>
        <end position="347"/>
    </location>
</feature>
<evidence type="ECO:0000256" key="4">
    <source>
        <dbReference type="SAM" id="Phobius"/>
    </source>
</evidence>
<dbReference type="PANTHER" id="PTHR43630">
    <property type="entry name" value="POLY-BETA-1,6-N-ACETYL-D-GLUCOSAMINE SYNTHASE"/>
    <property type="match status" value="1"/>
</dbReference>
<dbReference type="InterPro" id="IPR029044">
    <property type="entry name" value="Nucleotide-diphossugar_trans"/>
</dbReference>
<proteinExistence type="inferred from homology"/>
<evidence type="ECO:0000256" key="1">
    <source>
        <dbReference type="ARBA" id="ARBA00006739"/>
    </source>
</evidence>
<keyword evidence="3 5" id="KW-0808">Transferase</keyword>
<dbReference type="GO" id="GO:0016757">
    <property type="term" value="F:glycosyltransferase activity"/>
    <property type="evidence" value="ECO:0007669"/>
    <property type="project" value="UniProtKB-KW"/>
</dbReference>
<gene>
    <name evidence="5" type="ORF">GNH96_10680</name>
</gene>
<dbReference type="RefSeq" id="WP_169603665.1">
    <property type="nucleotide sequence ID" value="NZ_CP046565.1"/>
</dbReference>
<keyword evidence="6" id="KW-1185">Reference proteome</keyword>
<dbReference type="Gene3D" id="3.90.550.10">
    <property type="entry name" value="Spore Coat Polysaccharide Biosynthesis Protein SpsA, Chain A"/>
    <property type="match status" value="1"/>
</dbReference>
<evidence type="ECO:0000313" key="6">
    <source>
        <dbReference type="Proteomes" id="UP000503004"/>
    </source>
</evidence>
<dbReference type="EMBL" id="CP046565">
    <property type="protein sequence ID" value="QJD30391.1"/>
    <property type="molecule type" value="Genomic_DNA"/>
</dbReference>
<protein>
    <submittedName>
        <fullName evidence="5">Glycosyltransferase</fullName>
    </submittedName>
</protein>
<dbReference type="CDD" id="cd06438">
    <property type="entry name" value="EpsO_like"/>
    <property type="match status" value="1"/>
</dbReference>